<accession>A0A2P6NXG8</accession>
<feature type="compositionally biased region" description="Low complexity" evidence="11">
    <location>
        <begin position="136"/>
        <end position="147"/>
    </location>
</feature>
<dbReference type="SUPFAM" id="SSF57863">
    <property type="entry name" value="ArfGap/RecO-like zinc finger"/>
    <property type="match status" value="1"/>
</dbReference>
<evidence type="ECO:0000259" key="12">
    <source>
        <dbReference type="PROSITE" id="PS50003"/>
    </source>
</evidence>
<keyword evidence="6 8" id="KW-0371">Homeobox</keyword>
<dbReference type="PRINTS" id="PR00405">
    <property type="entry name" value="REVINTRACTNG"/>
</dbReference>
<proteinExistence type="predicted"/>
<evidence type="ECO:0000256" key="1">
    <source>
        <dbReference type="ARBA" id="ARBA00022468"/>
    </source>
</evidence>
<dbReference type="GO" id="GO:0005096">
    <property type="term" value="F:GTPase activator activity"/>
    <property type="evidence" value="ECO:0007669"/>
    <property type="project" value="UniProtKB-KW"/>
</dbReference>
<feature type="region of interest" description="Disordered" evidence="11">
    <location>
        <begin position="524"/>
        <end position="620"/>
    </location>
</feature>
<keyword evidence="1" id="KW-0343">GTPase activation</keyword>
<keyword evidence="2" id="KW-0479">Metal-binding</keyword>
<dbReference type="PROSITE" id="PS50003">
    <property type="entry name" value="PH_DOMAIN"/>
    <property type="match status" value="1"/>
</dbReference>
<feature type="region of interest" description="Disordered" evidence="11">
    <location>
        <begin position="131"/>
        <end position="167"/>
    </location>
</feature>
<dbReference type="AlphaFoldDB" id="A0A2P6NXG8"/>
<dbReference type="InterPro" id="IPR011993">
    <property type="entry name" value="PH-like_dom_sf"/>
</dbReference>
<dbReference type="GO" id="GO:0003677">
    <property type="term" value="F:DNA binding"/>
    <property type="evidence" value="ECO:0007669"/>
    <property type="project" value="UniProtKB-UniRule"/>
</dbReference>
<dbReference type="PANTHER" id="PTHR23180">
    <property type="entry name" value="CENTAURIN/ARF"/>
    <property type="match status" value="1"/>
</dbReference>
<comment type="subcellular location">
    <subcellularLocation>
        <location evidence="8 10">Nucleus</location>
    </subcellularLocation>
</comment>
<dbReference type="InterPro" id="IPR045258">
    <property type="entry name" value="ACAP1/2/3-like"/>
</dbReference>
<dbReference type="PANTHER" id="PTHR23180:SF160">
    <property type="entry name" value="ADP-RIBOSYLATION FACTOR GTPASE-ACTIVATING PROTEIN EFFECTOR PROTEIN 1"/>
    <property type="match status" value="1"/>
</dbReference>
<dbReference type="EMBL" id="MDYQ01000008">
    <property type="protein sequence ID" value="PRP88654.1"/>
    <property type="molecule type" value="Genomic_DNA"/>
</dbReference>
<evidence type="ECO:0000259" key="14">
    <source>
        <dbReference type="PROSITE" id="PS50115"/>
    </source>
</evidence>
<feature type="region of interest" description="Disordered" evidence="11">
    <location>
        <begin position="376"/>
        <end position="397"/>
    </location>
</feature>
<dbReference type="GO" id="GO:0000981">
    <property type="term" value="F:DNA-binding transcription factor activity, RNA polymerase II-specific"/>
    <property type="evidence" value="ECO:0007669"/>
    <property type="project" value="InterPro"/>
</dbReference>
<dbReference type="InterPro" id="IPR009057">
    <property type="entry name" value="Homeodomain-like_sf"/>
</dbReference>
<evidence type="ECO:0000256" key="2">
    <source>
        <dbReference type="ARBA" id="ARBA00022723"/>
    </source>
</evidence>
<feature type="compositionally biased region" description="Low complexity" evidence="11">
    <location>
        <begin position="45"/>
        <end position="57"/>
    </location>
</feature>
<feature type="compositionally biased region" description="Basic and acidic residues" evidence="11">
    <location>
        <begin position="878"/>
        <end position="892"/>
    </location>
</feature>
<dbReference type="InterPro" id="IPR001164">
    <property type="entry name" value="ArfGAP_dom"/>
</dbReference>
<dbReference type="Gene3D" id="1.10.220.150">
    <property type="entry name" value="Arf GTPase activating protein"/>
    <property type="match status" value="1"/>
</dbReference>
<feature type="compositionally biased region" description="Basic and acidic residues" evidence="11">
    <location>
        <begin position="901"/>
        <end position="918"/>
    </location>
</feature>
<dbReference type="Pfam" id="PF01412">
    <property type="entry name" value="ArfGap"/>
    <property type="match status" value="1"/>
</dbReference>
<organism evidence="15 16">
    <name type="scientific">Planoprotostelium fungivorum</name>
    <dbReference type="NCBI Taxonomy" id="1890364"/>
    <lineage>
        <taxon>Eukaryota</taxon>
        <taxon>Amoebozoa</taxon>
        <taxon>Evosea</taxon>
        <taxon>Variosea</taxon>
        <taxon>Cavosteliida</taxon>
        <taxon>Cavosteliaceae</taxon>
        <taxon>Planoprotostelium</taxon>
    </lineage>
</organism>
<dbReference type="Pfam" id="PF00046">
    <property type="entry name" value="Homeodomain"/>
    <property type="match status" value="1"/>
</dbReference>
<dbReference type="Proteomes" id="UP000241769">
    <property type="component" value="Unassembled WGS sequence"/>
</dbReference>
<keyword evidence="7 8" id="KW-0539">Nucleus</keyword>
<evidence type="ECO:0000256" key="5">
    <source>
        <dbReference type="ARBA" id="ARBA00023125"/>
    </source>
</evidence>
<dbReference type="SMART" id="SM00233">
    <property type="entry name" value="PH"/>
    <property type="match status" value="1"/>
</dbReference>
<evidence type="ECO:0000313" key="15">
    <source>
        <dbReference type="EMBL" id="PRP88654.1"/>
    </source>
</evidence>
<dbReference type="InterPro" id="IPR001356">
    <property type="entry name" value="HD"/>
</dbReference>
<reference evidence="15 16" key="1">
    <citation type="journal article" date="2018" name="Genome Biol. Evol.">
        <title>Multiple Roots of Fruiting Body Formation in Amoebozoa.</title>
        <authorList>
            <person name="Hillmann F."/>
            <person name="Forbes G."/>
            <person name="Novohradska S."/>
            <person name="Ferling I."/>
            <person name="Riege K."/>
            <person name="Groth M."/>
            <person name="Westermann M."/>
            <person name="Marz M."/>
            <person name="Spaller T."/>
            <person name="Winckler T."/>
            <person name="Schaap P."/>
            <person name="Glockner G."/>
        </authorList>
    </citation>
    <scope>NUCLEOTIDE SEQUENCE [LARGE SCALE GENOMIC DNA]</scope>
    <source>
        <strain evidence="15 16">Jena</strain>
    </source>
</reference>
<dbReference type="CDD" id="cd08204">
    <property type="entry name" value="ArfGap"/>
    <property type="match status" value="1"/>
</dbReference>
<keyword evidence="5 8" id="KW-0238">DNA-binding</keyword>
<dbReference type="OrthoDB" id="10266696at2759"/>
<dbReference type="PROSITE" id="PS00027">
    <property type="entry name" value="HOMEOBOX_1"/>
    <property type="match status" value="1"/>
</dbReference>
<dbReference type="InterPro" id="IPR037278">
    <property type="entry name" value="ARFGAP/RecO"/>
</dbReference>
<evidence type="ECO:0000256" key="7">
    <source>
        <dbReference type="ARBA" id="ARBA00023242"/>
    </source>
</evidence>
<gene>
    <name evidence="15" type="ORF">PROFUN_02750</name>
</gene>
<evidence type="ECO:0000256" key="3">
    <source>
        <dbReference type="ARBA" id="ARBA00022771"/>
    </source>
</evidence>
<dbReference type="InterPro" id="IPR038508">
    <property type="entry name" value="ArfGAP_dom_sf"/>
</dbReference>
<dbReference type="InParanoid" id="A0A2P6NXG8"/>
<feature type="domain" description="Arf-GAP" evidence="14">
    <location>
        <begin position="397"/>
        <end position="517"/>
    </location>
</feature>
<feature type="domain" description="PH" evidence="12">
    <location>
        <begin position="274"/>
        <end position="364"/>
    </location>
</feature>
<dbReference type="GO" id="GO:0008270">
    <property type="term" value="F:zinc ion binding"/>
    <property type="evidence" value="ECO:0007669"/>
    <property type="project" value="UniProtKB-KW"/>
</dbReference>
<evidence type="ECO:0000256" key="10">
    <source>
        <dbReference type="RuleBase" id="RU000682"/>
    </source>
</evidence>
<dbReference type="Gene3D" id="2.30.29.30">
    <property type="entry name" value="Pleckstrin-homology domain (PH domain)/Phosphotyrosine-binding domain (PTB)"/>
    <property type="match status" value="1"/>
</dbReference>
<feature type="domain" description="Homeobox" evidence="13">
    <location>
        <begin position="810"/>
        <end position="870"/>
    </location>
</feature>
<keyword evidence="4" id="KW-0862">Zinc</keyword>
<name>A0A2P6NXG8_9EUKA</name>
<feature type="region of interest" description="Disordered" evidence="11">
    <location>
        <begin position="787"/>
        <end position="820"/>
    </location>
</feature>
<feature type="compositionally biased region" description="Basic and acidic residues" evidence="11">
    <location>
        <begin position="579"/>
        <end position="619"/>
    </location>
</feature>
<dbReference type="PROSITE" id="PS50115">
    <property type="entry name" value="ARFGAP"/>
    <property type="match status" value="1"/>
</dbReference>
<protein>
    <submittedName>
        <fullName evidence="15">Arf-GAP with SH3 domain, ANK repeat and PH domain-containing protein 1</fullName>
    </submittedName>
</protein>
<evidence type="ECO:0000256" key="11">
    <source>
        <dbReference type="SAM" id="MobiDB-lite"/>
    </source>
</evidence>
<evidence type="ECO:0000256" key="6">
    <source>
        <dbReference type="ARBA" id="ARBA00023155"/>
    </source>
</evidence>
<feature type="region of interest" description="Disordered" evidence="11">
    <location>
        <begin position="869"/>
        <end position="921"/>
    </location>
</feature>
<feature type="compositionally biased region" description="Basic and acidic residues" evidence="11">
    <location>
        <begin position="153"/>
        <end position="167"/>
    </location>
</feature>
<dbReference type="SUPFAM" id="SSF50729">
    <property type="entry name" value="PH domain-like"/>
    <property type="match status" value="1"/>
</dbReference>
<sequence length="936" mass="106009">MEPFLLSITSLEVEMERAQQLKAKLEEMIRTKDPDEESNTRPRPSSGSIGSVVSVESPRGPQTERMRTLDNCMRCVLSLNAELAKRRSDLLSKPSLTNTEDETITQLLHDRTSMTKEQVQERWSQVKDLHHPEPMAAPGTPTATGTPQLLRKQQKEQENKKGTDRQAERAAFRTEIKNVNTHLQTVLESANAVQLRKILRIFALESEDVSNRIISMLEKKDKTDPASKTSSVEDLRKEISKEERKEEKKASATMEAVHMRSRQPGPSQSAISSTLMYDSYVMVKINNKWKRRFVVITPEILHIFKAHDDNRSPENINLTCASVRMVSAKKQQFTLYTPSAEWRFEAESDRELLQMTAVLEDICQDIVLKSIGTEKNMQRSDSNGNNEASSDEENEDKKELLDLLHVPGNNICADCGTPKPEWVSINLGIFICIECSGAHRNLGVHISKVRSVQYDQIESENMLVLKATGNIKANSLWEGALPPGTKPGEHAHIDVKNAYIRNKYAEMVYARPEDVTILEAYLEKPSSPGKNRNSGILYNISPMTPRMDKSASGSPALGLPTDRQHLFMKSNFRKSTGNLDKETKEAKKERKEKEKEGQKEKEKQKKKEKKEREEEEKKQQYLKQDFGKVLTEMKEERKTDIMDIITSTRPMNGPSYRATSRGAVGRDVVTHAFISDETRNSNNYGQKGPGLGLKYVSVPGVILILRCELLRRGFSTTYTSNFSALRRVLLEVLPGKGLSKVILISHHNIHTSGDMLSHFMNPRYTFPAPAYVQSHYSPTPHMHLGPPAGYYGKAMKGRSKSSLRDAEDADSKTKKHSRLSQYQCSQLEETFQQQSLPSKKACLELAEHLDMPYRRVQVWFQNRRAKVKRMKSLSGTSEEAHSSSEETPHDDGITEEDPEKEEGKSETELQGETKEKKPMYLGTSATKLKVSFLVNE</sequence>
<evidence type="ECO:0000313" key="16">
    <source>
        <dbReference type="Proteomes" id="UP000241769"/>
    </source>
</evidence>
<keyword evidence="16" id="KW-1185">Reference proteome</keyword>
<dbReference type="STRING" id="1890364.A0A2P6NXG8"/>
<dbReference type="GO" id="GO:0005634">
    <property type="term" value="C:nucleus"/>
    <property type="evidence" value="ECO:0007669"/>
    <property type="project" value="UniProtKB-SubCell"/>
</dbReference>
<dbReference type="SMART" id="SM00105">
    <property type="entry name" value="ArfGap"/>
    <property type="match status" value="1"/>
</dbReference>
<evidence type="ECO:0000256" key="4">
    <source>
        <dbReference type="ARBA" id="ARBA00022833"/>
    </source>
</evidence>
<evidence type="ECO:0000256" key="9">
    <source>
        <dbReference type="PROSITE-ProRule" id="PRU00288"/>
    </source>
</evidence>
<feature type="DNA-binding region" description="Homeobox" evidence="8">
    <location>
        <begin position="812"/>
        <end position="871"/>
    </location>
</feature>
<dbReference type="SMART" id="SM00389">
    <property type="entry name" value="HOX"/>
    <property type="match status" value="1"/>
</dbReference>
<feature type="compositionally biased region" description="Basic and acidic residues" evidence="11">
    <location>
        <begin position="220"/>
        <end position="250"/>
    </location>
</feature>
<keyword evidence="3 9" id="KW-0863">Zinc-finger</keyword>
<comment type="caution">
    <text evidence="15">The sequence shown here is derived from an EMBL/GenBank/DDBJ whole genome shotgun (WGS) entry which is preliminary data.</text>
</comment>
<evidence type="ECO:0000256" key="8">
    <source>
        <dbReference type="PROSITE-ProRule" id="PRU00108"/>
    </source>
</evidence>
<dbReference type="Gene3D" id="1.10.10.60">
    <property type="entry name" value="Homeodomain-like"/>
    <property type="match status" value="1"/>
</dbReference>
<evidence type="ECO:0000259" key="13">
    <source>
        <dbReference type="PROSITE" id="PS50071"/>
    </source>
</evidence>
<dbReference type="PROSITE" id="PS50071">
    <property type="entry name" value="HOMEOBOX_2"/>
    <property type="match status" value="1"/>
</dbReference>
<dbReference type="FunFam" id="1.10.220.150:FF:000009">
    <property type="entry name" value="stromal membrane-associated protein 1 isoform X1"/>
    <property type="match status" value="1"/>
</dbReference>
<feature type="compositionally biased region" description="Basic and acidic residues" evidence="11">
    <location>
        <begin position="802"/>
        <end position="812"/>
    </location>
</feature>
<feature type="region of interest" description="Disordered" evidence="11">
    <location>
        <begin position="27"/>
        <end position="66"/>
    </location>
</feature>
<dbReference type="CDD" id="cd00086">
    <property type="entry name" value="homeodomain"/>
    <property type="match status" value="1"/>
</dbReference>
<feature type="region of interest" description="Disordered" evidence="11">
    <location>
        <begin position="220"/>
        <end position="270"/>
    </location>
</feature>
<dbReference type="InterPro" id="IPR001849">
    <property type="entry name" value="PH_domain"/>
</dbReference>
<dbReference type="SUPFAM" id="SSF46689">
    <property type="entry name" value="Homeodomain-like"/>
    <property type="match status" value="1"/>
</dbReference>
<dbReference type="InterPro" id="IPR017970">
    <property type="entry name" value="Homeobox_CS"/>
</dbReference>